<feature type="region of interest" description="Disordered" evidence="1">
    <location>
        <begin position="1"/>
        <end position="48"/>
    </location>
</feature>
<dbReference type="EMBL" id="HBUE01000561">
    <property type="protein sequence ID" value="CAG6443590.1"/>
    <property type="molecule type" value="Transcribed_RNA"/>
</dbReference>
<protein>
    <submittedName>
        <fullName evidence="2">(northern house mosquito) hypothetical protein</fullName>
    </submittedName>
</protein>
<dbReference type="EMBL" id="HBUE01000569">
    <property type="protein sequence ID" value="CAG6443606.1"/>
    <property type="molecule type" value="Transcribed_RNA"/>
</dbReference>
<organism evidence="2">
    <name type="scientific">Culex pipiens</name>
    <name type="common">House mosquito</name>
    <dbReference type="NCBI Taxonomy" id="7175"/>
    <lineage>
        <taxon>Eukaryota</taxon>
        <taxon>Metazoa</taxon>
        <taxon>Ecdysozoa</taxon>
        <taxon>Arthropoda</taxon>
        <taxon>Hexapoda</taxon>
        <taxon>Insecta</taxon>
        <taxon>Pterygota</taxon>
        <taxon>Neoptera</taxon>
        <taxon>Endopterygota</taxon>
        <taxon>Diptera</taxon>
        <taxon>Nematocera</taxon>
        <taxon>Culicoidea</taxon>
        <taxon>Culicidae</taxon>
        <taxon>Culicinae</taxon>
        <taxon>Culicini</taxon>
        <taxon>Culex</taxon>
        <taxon>Culex</taxon>
    </lineage>
</organism>
<proteinExistence type="predicted"/>
<name>A0A8D7ZSN2_CULPI</name>
<evidence type="ECO:0000313" key="2">
    <source>
        <dbReference type="EMBL" id="CAG6443597.1"/>
    </source>
</evidence>
<accession>A0A8D7ZSN2</accession>
<reference evidence="2" key="1">
    <citation type="submission" date="2021-05" db="EMBL/GenBank/DDBJ databases">
        <authorList>
            <person name="Alioto T."/>
            <person name="Alioto T."/>
            <person name="Gomez Garrido J."/>
        </authorList>
    </citation>
    <scope>NUCLEOTIDE SEQUENCE</scope>
</reference>
<dbReference type="EMBL" id="HBUE01000570">
    <property type="protein sequence ID" value="CAG6443610.1"/>
    <property type="molecule type" value="Transcribed_RNA"/>
</dbReference>
<dbReference type="EMBL" id="HBUE01000568">
    <property type="protein sequence ID" value="CAG6443603.1"/>
    <property type="molecule type" value="Transcribed_RNA"/>
</dbReference>
<evidence type="ECO:0000256" key="1">
    <source>
        <dbReference type="SAM" id="MobiDB-lite"/>
    </source>
</evidence>
<sequence length="108" mass="11581">MGHRGGKLPPRCPHSLATQTATTTTLSSPHQRPRQVPATTTTATPSTTTTIRVLRTKARTSSTRVRSLPALAAPRGCFRSLAACRRTAELVEAALRVEPVPPEAFRPS</sequence>
<dbReference type="EMBL" id="HBUE01000564">
    <property type="protein sequence ID" value="CAG6443597.1"/>
    <property type="molecule type" value="Transcribed_RNA"/>
</dbReference>
<feature type="compositionally biased region" description="Low complexity" evidence="1">
    <location>
        <begin position="37"/>
        <end position="48"/>
    </location>
</feature>
<feature type="compositionally biased region" description="Low complexity" evidence="1">
    <location>
        <begin position="13"/>
        <end position="30"/>
    </location>
</feature>
<dbReference type="AlphaFoldDB" id="A0A8D7ZSN2"/>